<dbReference type="InterPro" id="IPR036144">
    <property type="entry name" value="RibA-like_sf"/>
</dbReference>
<evidence type="ECO:0000259" key="10">
    <source>
        <dbReference type="Pfam" id="PF00925"/>
    </source>
</evidence>
<keyword evidence="7 9" id="KW-0342">GTP-binding</keyword>
<reference evidence="11" key="1">
    <citation type="submission" date="2021-02" db="EMBL/GenBank/DDBJ databases">
        <title>Natrosporangium hydrolyticum gen. nov., sp. nov, a haloalkaliphilic actinobacterium from a soda solonchak soil.</title>
        <authorList>
            <person name="Sorokin D.Y."/>
            <person name="Khijniak T.V."/>
            <person name="Zakharycheva A.P."/>
            <person name="Boueva O.V."/>
            <person name="Ariskina E.V."/>
            <person name="Hahnke R.L."/>
            <person name="Bunk B."/>
            <person name="Sproer C."/>
            <person name="Schumann P."/>
            <person name="Evtushenko L.I."/>
            <person name="Kublanov I.V."/>
        </authorList>
    </citation>
    <scope>NUCLEOTIDE SEQUENCE</scope>
    <source>
        <strain evidence="11">DSM 106523</strain>
    </source>
</reference>
<dbReference type="Proteomes" id="UP000662857">
    <property type="component" value="Chromosome"/>
</dbReference>
<evidence type="ECO:0000256" key="4">
    <source>
        <dbReference type="ARBA" id="ARBA00022741"/>
    </source>
</evidence>
<comment type="pathway">
    <text evidence="1 9">Cofactor biosynthesis; riboflavin biosynthesis; 5-amino-6-(D-ribitylamino)uracil from GTP: step 1/4.</text>
</comment>
<sequence>MSNTLPEVSTAVPGAALEAAAGTTATVRMAVSVPLRFVDGYRTAARVFTFNGLSDRGEHLAFGLGDWRASLQRAAVGGPPPLVRPHSECLTGDVFGSQRCDCGPQLREAVERIAQTGGFLLYLRQEGRGIGLYAKLDAYALQDGGLDTYEANLALGHGEDERDYTVAAEMLQTLGVAQITLLSNNPDKARQLERHGIQVTGAVATGVHVSDANARYLNTKVRRSGHTLDLPPLG</sequence>
<dbReference type="Pfam" id="PF00925">
    <property type="entry name" value="GTP_cyclohydro2"/>
    <property type="match status" value="1"/>
</dbReference>
<feature type="binding site" evidence="9">
    <location>
        <position position="100"/>
    </location>
    <ligand>
        <name>Zn(2+)</name>
        <dbReference type="ChEBI" id="CHEBI:29105"/>
        <note>catalytic</note>
    </ligand>
</feature>
<evidence type="ECO:0000256" key="3">
    <source>
        <dbReference type="ARBA" id="ARBA00022723"/>
    </source>
</evidence>
<keyword evidence="4 9" id="KW-0547">Nucleotide-binding</keyword>
<dbReference type="EC" id="3.5.4.25" evidence="9"/>
<evidence type="ECO:0000313" key="11">
    <source>
        <dbReference type="EMBL" id="QSB12788.1"/>
    </source>
</evidence>
<dbReference type="EMBL" id="CP070499">
    <property type="protein sequence ID" value="QSB12788.1"/>
    <property type="molecule type" value="Genomic_DNA"/>
</dbReference>
<dbReference type="InterPro" id="IPR032677">
    <property type="entry name" value="GTP_cyclohydro_II"/>
</dbReference>
<feature type="binding site" evidence="9">
    <location>
        <begin position="126"/>
        <end position="128"/>
    </location>
    <ligand>
        <name>GTP</name>
        <dbReference type="ChEBI" id="CHEBI:37565"/>
    </ligand>
</feature>
<protein>
    <recommendedName>
        <fullName evidence="9">GTP cyclohydrolase-2</fullName>
        <ecNumber evidence="9">3.5.4.25</ecNumber>
    </recommendedName>
    <alternativeName>
        <fullName evidence="9">GTP cyclohydrolase II</fullName>
    </alternativeName>
</protein>
<dbReference type="CDD" id="cd00641">
    <property type="entry name" value="GTP_cyclohydro2"/>
    <property type="match status" value="1"/>
</dbReference>
<evidence type="ECO:0000256" key="8">
    <source>
        <dbReference type="ARBA" id="ARBA00049295"/>
    </source>
</evidence>
<gene>
    <name evidence="9" type="primary">ribA</name>
    <name evidence="11" type="ORF">JQS43_13940</name>
</gene>
<keyword evidence="5 9" id="KW-0378">Hydrolase</keyword>
<proteinExistence type="inferred from homology"/>
<feature type="domain" description="GTP cyclohydrolase II" evidence="10">
    <location>
        <begin position="45"/>
        <end position="203"/>
    </location>
</feature>
<accession>A0A895YGH3</accession>
<dbReference type="GO" id="GO:0003935">
    <property type="term" value="F:GTP cyclohydrolase II activity"/>
    <property type="evidence" value="ECO:0007669"/>
    <property type="project" value="UniProtKB-UniRule"/>
</dbReference>
<feature type="binding site" evidence="9">
    <location>
        <position position="102"/>
    </location>
    <ligand>
        <name>Zn(2+)</name>
        <dbReference type="ChEBI" id="CHEBI:29105"/>
        <note>catalytic</note>
    </ligand>
</feature>
<dbReference type="InterPro" id="IPR000926">
    <property type="entry name" value="RibA"/>
</dbReference>
<evidence type="ECO:0000256" key="6">
    <source>
        <dbReference type="ARBA" id="ARBA00022833"/>
    </source>
</evidence>
<comment type="catalytic activity">
    <reaction evidence="8 9">
        <text>GTP + 4 H2O = 2,5-diamino-6-hydroxy-4-(5-phosphoribosylamino)-pyrimidine + formate + 2 phosphate + 3 H(+)</text>
        <dbReference type="Rhea" id="RHEA:23704"/>
        <dbReference type="ChEBI" id="CHEBI:15377"/>
        <dbReference type="ChEBI" id="CHEBI:15378"/>
        <dbReference type="ChEBI" id="CHEBI:15740"/>
        <dbReference type="ChEBI" id="CHEBI:37565"/>
        <dbReference type="ChEBI" id="CHEBI:43474"/>
        <dbReference type="ChEBI" id="CHEBI:58614"/>
        <dbReference type="EC" id="3.5.4.25"/>
    </reaction>
</comment>
<organism evidence="11 12">
    <name type="scientific">Natronosporangium hydrolyticum</name>
    <dbReference type="NCBI Taxonomy" id="2811111"/>
    <lineage>
        <taxon>Bacteria</taxon>
        <taxon>Bacillati</taxon>
        <taxon>Actinomycetota</taxon>
        <taxon>Actinomycetes</taxon>
        <taxon>Micromonosporales</taxon>
        <taxon>Micromonosporaceae</taxon>
        <taxon>Natronosporangium</taxon>
    </lineage>
</organism>
<dbReference type="Gene3D" id="3.40.50.10990">
    <property type="entry name" value="GTP cyclohydrolase II"/>
    <property type="match status" value="1"/>
</dbReference>
<name>A0A895YGH3_9ACTN</name>
<feature type="active site" description="Proton acceptor" evidence="9">
    <location>
        <position position="160"/>
    </location>
</feature>
<dbReference type="PANTHER" id="PTHR21327">
    <property type="entry name" value="GTP CYCLOHYDROLASE II-RELATED"/>
    <property type="match status" value="1"/>
</dbReference>
<dbReference type="UniPathway" id="UPA00275">
    <property type="reaction ID" value="UER00400"/>
</dbReference>
<feature type="binding site" evidence="9">
    <location>
        <position position="105"/>
    </location>
    <ligand>
        <name>GTP</name>
        <dbReference type="ChEBI" id="CHEBI:37565"/>
    </ligand>
</feature>
<feature type="active site" description="Nucleophile" evidence="9">
    <location>
        <position position="162"/>
    </location>
</feature>
<evidence type="ECO:0000256" key="9">
    <source>
        <dbReference type="HAMAP-Rule" id="MF_00179"/>
    </source>
</evidence>
<dbReference type="GO" id="GO:0008270">
    <property type="term" value="F:zinc ion binding"/>
    <property type="evidence" value="ECO:0007669"/>
    <property type="project" value="UniProtKB-UniRule"/>
</dbReference>
<feature type="binding site" evidence="9">
    <location>
        <begin position="84"/>
        <end position="88"/>
    </location>
    <ligand>
        <name>GTP</name>
        <dbReference type="ChEBI" id="CHEBI:37565"/>
    </ligand>
</feature>
<dbReference type="GO" id="GO:0009231">
    <property type="term" value="P:riboflavin biosynthetic process"/>
    <property type="evidence" value="ECO:0007669"/>
    <property type="project" value="UniProtKB-UniRule"/>
</dbReference>
<keyword evidence="12" id="KW-1185">Reference proteome</keyword>
<evidence type="ECO:0000256" key="7">
    <source>
        <dbReference type="ARBA" id="ARBA00023134"/>
    </source>
</evidence>
<dbReference type="NCBIfam" id="NF001591">
    <property type="entry name" value="PRK00393.1"/>
    <property type="match status" value="1"/>
</dbReference>
<dbReference type="AlphaFoldDB" id="A0A895YGH3"/>
<comment type="similarity">
    <text evidence="9">Belongs to the GTP cyclohydrolase II family.</text>
</comment>
<evidence type="ECO:0000256" key="2">
    <source>
        <dbReference type="ARBA" id="ARBA00022619"/>
    </source>
</evidence>
<comment type="function">
    <text evidence="9">Catalyzes the conversion of GTP to 2,5-diamino-6-ribosylamino-4(3H)-pyrimidinone 5'-phosphate (DARP), formate and pyrophosphate.</text>
</comment>
<keyword evidence="2 9" id="KW-0686">Riboflavin biosynthesis</keyword>
<dbReference type="KEGG" id="nhy:JQS43_13940"/>
<dbReference type="SUPFAM" id="SSF142695">
    <property type="entry name" value="RibA-like"/>
    <property type="match status" value="1"/>
</dbReference>
<feature type="binding site" evidence="9">
    <location>
        <position position="183"/>
    </location>
    <ligand>
        <name>GTP</name>
        <dbReference type="ChEBI" id="CHEBI:37565"/>
    </ligand>
</feature>
<dbReference type="PANTHER" id="PTHR21327:SF18">
    <property type="entry name" value="3,4-DIHYDROXY-2-BUTANONE 4-PHOSPHATE SYNTHASE"/>
    <property type="match status" value="1"/>
</dbReference>
<evidence type="ECO:0000256" key="5">
    <source>
        <dbReference type="ARBA" id="ARBA00022801"/>
    </source>
</evidence>
<keyword evidence="3 9" id="KW-0479">Metal-binding</keyword>
<feature type="binding site" evidence="9">
    <location>
        <position position="188"/>
    </location>
    <ligand>
        <name>GTP</name>
        <dbReference type="ChEBI" id="CHEBI:37565"/>
    </ligand>
</feature>
<comment type="cofactor">
    <cofactor evidence="9">
        <name>Zn(2+)</name>
        <dbReference type="ChEBI" id="CHEBI:29105"/>
    </cofactor>
    <text evidence="9">Binds 1 zinc ion per subunit.</text>
</comment>
<evidence type="ECO:0000313" key="12">
    <source>
        <dbReference type="Proteomes" id="UP000662857"/>
    </source>
</evidence>
<dbReference type="GO" id="GO:0005525">
    <property type="term" value="F:GTP binding"/>
    <property type="evidence" value="ECO:0007669"/>
    <property type="project" value="UniProtKB-KW"/>
</dbReference>
<keyword evidence="6 9" id="KW-0862">Zinc</keyword>
<dbReference type="GO" id="GO:0005829">
    <property type="term" value="C:cytosol"/>
    <property type="evidence" value="ECO:0007669"/>
    <property type="project" value="TreeGrafter"/>
</dbReference>
<feature type="binding site" evidence="9">
    <location>
        <position position="89"/>
    </location>
    <ligand>
        <name>Zn(2+)</name>
        <dbReference type="ChEBI" id="CHEBI:29105"/>
        <note>catalytic</note>
    </ligand>
</feature>
<feature type="binding site" evidence="9">
    <location>
        <position position="148"/>
    </location>
    <ligand>
        <name>GTP</name>
        <dbReference type="ChEBI" id="CHEBI:37565"/>
    </ligand>
</feature>
<dbReference type="HAMAP" id="MF_00179">
    <property type="entry name" value="RibA"/>
    <property type="match status" value="1"/>
</dbReference>
<evidence type="ECO:0000256" key="1">
    <source>
        <dbReference type="ARBA" id="ARBA00004853"/>
    </source>
</evidence>